<evidence type="ECO:0000256" key="7">
    <source>
        <dbReference type="ARBA" id="ARBA00022785"/>
    </source>
</evidence>
<evidence type="ECO:0000256" key="5">
    <source>
        <dbReference type="ARBA" id="ARBA00022679"/>
    </source>
</evidence>
<dbReference type="KEGG" id="tav:G4V39_10170"/>
<comment type="similarity">
    <text evidence="9 13">Belongs to the QueA family.</text>
</comment>
<comment type="subcellular location">
    <subcellularLocation>
        <location evidence="1 13">Cytoplasm</location>
    </subcellularLocation>
</comment>
<evidence type="ECO:0000313" key="14">
    <source>
        <dbReference type="EMBL" id="QIJ72616.1"/>
    </source>
</evidence>
<dbReference type="InterPro" id="IPR003699">
    <property type="entry name" value="QueA"/>
</dbReference>
<gene>
    <name evidence="13 14" type="primary">queA</name>
    <name evidence="14" type="ORF">G4V39_10170</name>
</gene>
<evidence type="ECO:0000256" key="13">
    <source>
        <dbReference type="HAMAP-Rule" id="MF_00113"/>
    </source>
</evidence>
<keyword evidence="4 13" id="KW-0963">Cytoplasm</keyword>
<dbReference type="InterPro" id="IPR036100">
    <property type="entry name" value="QueA_sf"/>
</dbReference>
<evidence type="ECO:0000313" key="15">
    <source>
        <dbReference type="Proteomes" id="UP000502179"/>
    </source>
</evidence>
<evidence type="ECO:0000256" key="9">
    <source>
        <dbReference type="ARBA" id="ARBA00061210"/>
    </source>
</evidence>
<keyword evidence="14" id="KW-0328">Glycosyltransferase</keyword>
<reference evidence="14 15" key="1">
    <citation type="submission" date="2020-02" db="EMBL/GenBank/DDBJ databases">
        <title>Genome analysis of Thermosulfuriphilus ammonigenes ST65T, an anaerobic thermophilic chemolithoautotrophic bacterium isolated from a deep-sea hydrothermal vent.</title>
        <authorList>
            <person name="Slobodkina G."/>
            <person name="Allioux M."/>
            <person name="Merkel A."/>
            <person name="Alain K."/>
            <person name="Jebbar M."/>
            <person name="Slobodkin A."/>
        </authorList>
    </citation>
    <scope>NUCLEOTIDE SEQUENCE [LARGE SCALE GENOMIC DNA]</scope>
    <source>
        <strain evidence="14 15">ST65</strain>
    </source>
</reference>
<dbReference type="FunFam" id="3.40.1780.10:FF:000001">
    <property type="entry name" value="S-adenosylmethionine:tRNA ribosyltransferase-isomerase"/>
    <property type="match status" value="1"/>
</dbReference>
<dbReference type="SUPFAM" id="SSF111337">
    <property type="entry name" value="QueA-like"/>
    <property type="match status" value="1"/>
</dbReference>
<comment type="subunit">
    <text evidence="3 13">Monomer.</text>
</comment>
<dbReference type="RefSeq" id="WP_166032832.1">
    <property type="nucleotide sequence ID" value="NZ_CP048877.1"/>
</dbReference>
<comment type="function">
    <text evidence="13">Transfers and isomerizes the ribose moiety from AdoMet to the 7-aminomethyl group of 7-deazaguanine (preQ1-tRNA) to give epoxyqueuosine (oQ-tRNA).</text>
</comment>
<keyword evidence="5 13" id="KW-0808">Transferase</keyword>
<dbReference type="PANTHER" id="PTHR30307:SF0">
    <property type="entry name" value="S-ADENOSYLMETHIONINE:TRNA RIBOSYLTRANSFERASE-ISOMERASE"/>
    <property type="match status" value="1"/>
</dbReference>
<comment type="catalytic activity">
    <reaction evidence="8 13">
        <text>7-aminomethyl-7-carbaguanosine(34) in tRNA + S-adenosyl-L-methionine = epoxyqueuosine(34) in tRNA + adenine + L-methionine + 2 H(+)</text>
        <dbReference type="Rhea" id="RHEA:32155"/>
        <dbReference type="Rhea" id="RHEA-COMP:10342"/>
        <dbReference type="Rhea" id="RHEA-COMP:18582"/>
        <dbReference type="ChEBI" id="CHEBI:15378"/>
        <dbReference type="ChEBI" id="CHEBI:16708"/>
        <dbReference type="ChEBI" id="CHEBI:57844"/>
        <dbReference type="ChEBI" id="CHEBI:59789"/>
        <dbReference type="ChEBI" id="CHEBI:82833"/>
        <dbReference type="ChEBI" id="CHEBI:194443"/>
        <dbReference type="EC" id="2.4.99.17"/>
    </reaction>
</comment>
<dbReference type="NCBIfam" id="TIGR00113">
    <property type="entry name" value="queA"/>
    <property type="match status" value="1"/>
</dbReference>
<dbReference type="PANTHER" id="PTHR30307">
    <property type="entry name" value="S-ADENOSYLMETHIONINE:TRNA RIBOSYLTRANSFERASE-ISOMERASE"/>
    <property type="match status" value="1"/>
</dbReference>
<comment type="pathway">
    <text evidence="2 13">tRNA modification; tRNA-queuosine biosynthesis.</text>
</comment>
<evidence type="ECO:0000256" key="3">
    <source>
        <dbReference type="ARBA" id="ARBA00011245"/>
    </source>
</evidence>
<dbReference type="AlphaFoldDB" id="A0A6G7PYJ0"/>
<dbReference type="EC" id="2.4.99.17" evidence="10 13"/>
<protein>
    <recommendedName>
        <fullName evidence="11 13">S-adenosylmethionine:tRNA ribosyltransferase-isomerase</fullName>
        <ecNumber evidence="10 13">2.4.99.17</ecNumber>
    </recommendedName>
    <alternativeName>
        <fullName evidence="12 13">Queuosine biosynthesis protein QueA</fullName>
    </alternativeName>
</protein>
<dbReference type="Gene3D" id="2.40.10.240">
    <property type="entry name" value="QueA-like"/>
    <property type="match status" value="1"/>
</dbReference>
<keyword evidence="7 13" id="KW-0671">Queuosine biosynthesis</keyword>
<dbReference type="Proteomes" id="UP000502179">
    <property type="component" value="Chromosome"/>
</dbReference>
<dbReference type="NCBIfam" id="NF001140">
    <property type="entry name" value="PRK00147.1"/>
    <property type="match status" value="1"/>
</dbReference>
<dbReference type="Pfam" id="PF02547">
    <property type="entry name" value="Queuosine_synth"/>
    <property type="match status" value="1"/>
</dbReference>
<evidence type="ECO:0000256" key="10">
    <source>
        <dbReference type="ARBA" id="ARBA00066503"/>
    </source>
</evidence>
<keyword evidence="15" id="KW-1185">Reference proteome</keyword>
<keyword evidence="6 13" id="KW-0949">S-adenosyl-L-methionine</keyword>
<dbReference type="UniPathway" id="UPA00392"/>
<proteinExistence type="inferred from homology"/>
<name>A0A6G7PYJ0_9BACT</name>
<dbReference type="Gene3D" id="3.40.1780.10">
    <property type="entry name" value="QueA-like"/>
    <property type="match status" value="2"/>
</dbReference>
<evidence type="ECO:0000256" key="11">
    <source>
        <dbReference type="ARBA" id="ARBA00069325"/>
    </source>
</evidence>
<evidence type="ECO:0000256" key="6">
    <source>
        <dbReference type="ARBA" id="ARBA00022691"/>
    </source>
</evidence>
<dbReference type="InterPro" id="IPR042118">
    <property type="entry name" value="QueA_dom1"/>
</dbReference>
<evidence type="ECO:0000256" key="2">
    <source>
        <dbReference type="ARBA" id="ARBA00004691"/>
    </source>
</evidence>
<evidence type="ECO:0000256" key="8">
    <source>
        <dbReference type="ARBA" id="ARBA00052751"/>
    </source>
</evidence>
<accession>A0A6G7PYJ0</accession>
<dbReference type="GO" id="GO:0005737">
    <property type="term" value="C:cytoplasm"/>
    <property type="evidence" value="ECO:0007669"/>
    <property type="project" value="UniProtKB-SubCell"/>
</dbReference>
<sequence length="340" mass="38786">MFRLKDYDYELPQELIAQYPPQKRTESRLLVLDRASGRLEHRRFGDIERYFRPGDLLVVNDTRVFPARLIGRKRSGGRVELLLLRLPQSGPVPALFRGKRPRIGLKLIFPEGLEAEITAVGKNGQVEVILKGSGDLLEVLERVGHVPLPPYIRRPDTAEDRFRYQTPFARRPGAVAAPTAGFHFSEELLLRLRERGIIITSITLHVGYGTFAPMKVEDIRDHQIHAEYIEVSPQTARLINLARQEKRAIFACGTTTLRALEHAGRSGQLEPMKGWCDLYIYPGFSFKIVDHLITNFHLPRSSLLVLVSAFAGREKILAAYREAITRRYRFFSYGDAMLIL</sequence>
<dbReference type="EMBL" id="CP048877">
    <property type="protein sequence ID" value="QIJ72616.1"/>
    <property type="molecule type" value="Genomic_DNA"/>
</dbReference>
<evidence type="ECO:0000256" key="12">
    <source>
        <dbReference type="ARBA" id="ARBA00076160"/>
    </source>
</evidence>
<dbReference type="GO" id="GO:0008616">
    <property type="term" value="P:tRNA queuosine(34) biosynthetic process"/>
    <property type="evidence" value="ECO:0007669"/>
    <property type="project" value="UniProtKB-UniRule"/>
</dbReference>
<dbReference type="InterPro" id="IPR042119">
    <property type="entry name" value="QueA_dom2"/>
</dbReference>
<dbReference type="GO" id="GO:0051075">
    <property type="term" value="F:S-adenosylmethionine:tRNA ribosyltransferase-isomerase activity"/>
    <property type="evidence" value="ECO:0007669"/>
    <property type="project" value="UniProtKB-EC"/>
</dbReference>
<evidence type="ECO:0000256" key="1">
    <source>
        <dbReference type="ARBA" id="ARBA00004496"/>
    </source>
</evidence>
<organism evidence="14 15">
    <name type="scientific">Thermosulfuriphilus ammonigenes</name>
    <dbReference type="NCBI Taxonomy" id="1936021"/>
    <lineage>
        <taxon>Bacteria</taxon>
        <taxon>Pseudomonadati</taxon>
        <taxon>Thermodesulfobacteriota</taxon>
        <taxon>Thermodesulfobacteria</taxon>
        <taxon>Thermodesulfobacteriales</taxon>
        <taxon>Thermodesulfobacteriaceae</taxon>
        <taxon>Thermosulfuriphilus</taxon>
    </lineage>
</organism>
<keyword evidence="14" id="KW-0413">Isomerase</keyword>
<evidence type="ECO:0000256" key="4">
    <source>
        <dbReference type="ARBA" id="ARBA00022490"/>
    </source>
</evidence>
<dbReference type="HAMAP" id="MF_00113">
    <property type="entry name" value="QueA"/>
    <property type="match status" value="1"/>
</dbReference>